<keyword evidence="3" id="KW-1185">Reference proteome</keyword>
<feature type="compositionally biased region" description="Polar residues" evidence="1">
    <location>
        <begin position="204"/>
        <end position="213"/>
    </location>
</feature>
<protein>
    <submittedName>
        <fullName evidence="2">Uncharacterized protein</fullName>
    </submittedName>
</protein>
<feature type="compositionally biased region" description="Basic and acidic residues" evidence="1">
    <location>
        <begin position="181"/>
        <end position="203"/>
    </location>
</feature>
<name>A0AAV7W6R6_PLEWA</name>
<feature type="compositionally biased region" description="Acidic residues" evidence="1">
    <location>
        <begin position="158"/>
        <end position="178"/>
    </location>
</feature>
<comment type="caution">
    <text evidence="2">The sequence shown here is derived from an EMBL/GenBank/DDBJ whole genome shotgun (WGS) entry which is preliminary data.</text>
</comment>
<dbReference type="Proteomes" id="UP001066276">
    <property type="component" value="Chromosome 1_2"/>
</dbReference>
<reference evidence="2" key="1">
    <citation type="journal article" date="2022" name="bioRxiv">
        <title>Sequencing and chromosome-scale assembly of the giantPleurodeles waltlgenome.</title>
        <authorList>
            <person name="Brown T."/>
            <person name="Elewa A."/>
            <person name="Iarovenko S."/>
            <person name="Subramanian E."/>
            <person name="Araus A.J."/>
            <person name="Petzold A."/>
            <person name="Susuki M."/>
            <person name="Suzuki K.-i.T."/>
            <person name="Hayashi T."/>
            <person name="Toyoda A."/>
            <person name="Oliveira C."/>
            <person name="Osipova E."/>
            <person name="Leigh N.D."/>
            <person name="Simon A."/>
            <person name="Yun M.H."/>
        </authorList>
    </citation>
    <scope>NUCLEOTIDE SEQUENCE</scope>
    <source>
        <strain evidence="2">20211129_DDA</strain>
        <tissue evidence="2">Liver</tissue>
    </source>
</reference>
<gene>
    <name evidence="2" type="ORF">NDU88_003618</name>
</gene>
<accession>A0AAV7W6R6</accession>
<evidence type="ECO:0000313" key="2">
    <source>
        <dbReference type="EMBL" id="KAJ1208232.1"/>
    </source>
</evidence>
<feature type="region of interest" description="Disordered" evidence="1">
    <location>
        <begin position="140"/>
        <end position="244"/>
    </location>
</feature>
<proteinExistence type="predicted"/>
<organism evidence="2 3">
    <name type="scientific">Pleurodeles waltl</name>
    <name type="common">Iberian ribbed newt</name>
    <dbReference type="NCBI Taxonomy" id="8319"/>
    <lineage>
        <taxon>Eukaryota</taxon>
        <taxon>Metazoa</taxon>
        <taxon>Chordata</taxon>
        <taxon>Craniata</taxon>
        <taxon>Vertebrata</taxon>
        <taxon>Euteleostomi</taxon>
        <taxon>Amphibia</taxon>
        <taxon>Batrachia</taxon>
        <taxon>Caudata</taxon>
        <taxon>Salamandroidea</taxon>
        <taxon>Salamandridae</taxon>
        <taxon>Pleurodelinae</taxon>
        <taxon>Pleurodeles</taxon>
    </lineage>
</organism>
<sequence length="244" mass="26653">MLCARSDGFTHPFLPPCARLAFGGVANLLQQIACSMRGHLSWHTTCPLCVNRSDDSGQLSPTRGCSSVGYQAWTRPQPLKCEGRIQSSSPCDGAPGLTYTDGAAADVSEHADTSVPRLPVSRETIAASWRRFPVAREMHNAFRTREEEKRTGPKESGGEESQESGVEESQESGVEESQESGVKESQESGEKENQESGEKERTAQETLTRSPQASHDPGGSWLSKPTRHRGNERLIREGPENDQT</sequence>
<evidence type="ECO:0000313" key="3">
    <source>
        <dbReference type="Proteomes" id="UP001066276"/>
    </source>
</evidence>
<dbReference type="AlphaFoldDB" id="A0AAV7W6R6"/>
<feature type="compositionally biased region" description="Basic and acidic residues" evidence="1">
    <location>
        <begin position="140"/>
        <end position="157"/>
    </location>
</feature>
<evidence type="ECO:0000256" key="1">
    <source>
        <dbReference type="SAM" id="MobiDB-lite"/>
    </source>
</evidence>
<feature type="compositionally biased region" description="Basic and acidic residues" evidence="1">
    <location>
        <begin position="229"/>
        <end position="244"/>
    </location>
</feature>
<dbReference type="EMBL" id="JANPWB010000002">
    <property type="protein sequence ID" value="KAJ1208232.1"/>
    <property type="molecule type" value="Genomic_DNA"/>
</dbReference>